<dbReference type="Proteomes" id="UP000596145">
    <property type="component" value="Chromosome"/>
</dbReference>
<accession>A0A7T4EG91</accession>
<dbReference type="OrthoDB" id="4419465at2"/>
<sequence>MMVDYEDNVVNMSVHGHAFVEPTLRVIGPVADTGSAPFLALASDNNKYWCKSPTSPHQVHAVVNEVAVGIIGRHMMAHVRPWAIIHVPDCLVGTRIRSKYDEYSLPTEVYGSQLLRHASLSYVEGNIPFIADDDNSRHVPKIIALWLVCNAQYDVQILIEKANDNSIWSIDHGFWFDSMEEPWQLAALQEPGGKLTIPRIHTPIPSDCWDEAIDSLDLLDDSLKDELWEVIPTSWPVMRSDCDALIDYALGRKSYARQELINLKQQTPRR</sequence>
<evidence type="ECO:0000313" key="1">
    <source>
        <dbReference type="EMBL" id="QQB46796.1"/>
    </source>
</evidence>
<dbReference type="GeneID" id="92758845"/>
<reference evidence="1 2" key="1">
    <citation type="submission" date="2020-12" db="EMBL/GenBank/DDBJ databases">
        <title>FDA dAtabase for Regulatory Grade micrObial Sequences (FDA-ARGOS): Supporting development and validation of Infectious Disease Dx tests.</title>
        <authorList>
            <person name="Sproer C."/>
            <person name="Gronow S."/>
            <person name="Severitt S."/>
            <person name="Schroder I."/>
            <person name="Tallon L."/>
            <person name="Sadzewicz L."/>
            <person name="Zhao X."/>
            <person name="Boylan J."/>
            <person name="Ott S."/>
            <person name="Bowen H."/>
            <person name="Vavikolanu K."/>
            <person name="Mehta A."/>
            <person name="Aluvathingal J."/>
            <person name="Nadendla S."/>
            <person name="Lowell S."/>
            <person name="Myers T."/>
            <person name="Yan Y."/>
            <person name="Sichtig H."/>
        </authorList>
    </citation>
    <scope>NUCLEOTIDE SEQUENCE [LARGE SCALE GENOMIC DNA]</scope>
    <source>
        <strain evidence="1 2">FDAARGOS_1053</strain>
    </source>
</reference>
<evidence type="ECO:0000313" key="2">
    <source>
        <dbReference type="Proteomes" id="UP000596145"/>
    </source>
</evidence>
<dbReference type="RefSeq" id="WP_084036429.1">
    <property type="nucleotide sequence ID" value="NZ_CP066007.1"/>
</dbReference>
<proteinExistence type="predicted"/>
<dbReference type="AlphaFoldDB" id="A0A7T4EG91"/>
<gene>
    <name evidence="1" type="ORF">I6I10_02355</name>
</gene>
<name>A0A7T4EG91_9CORY</name>
<protein>
    <submittedName>
        <fullName evidence="1">Uncharacterized protein</fullName>
    </submittedName>
</protein>
<dbReference type="EMBL" id="CP066007">
    <property type="protein sequence ID" value="QQB46796.1"/>
    <property type="molecule type" value="Genomic_DNA"/>
</dbReference>
<organism evidence="1 2">
    <name type="scientific">Corynebacterium glucuronolyticum</name>
    <dbReference type="NCBI Taxonomy" id="39791"/>
    <lineage>
        <taxon>Bacteria</taxon>
        <taxon>Bacillati</taxon>
        <taxon>Actinomycetota</taxon>
        <taxon>Actinomycetes</taxon>
        <taxon>Mycobacteriales</taxon>
        <taxon>Corynebacteriaceae</taxon>
        <taxon>Corynebacterium</taxon>
    </lineage>
</organism>